<protein>
    <submittedName>
        <fullName evidence="1">Phosphatase</fullName>
    </submittedName>
</protein>
<dbReference type="PANTHER" id="PTHR35399">
    <property type="entry name" value="SLR8030 PROTEIN"/>
    <property type="match status" value="1"/>
</dbReference>
<reference evidence="2" key="1">
    <citation type="submission" date="2020-01" db="EMBL/GenBank/DDBJ databases">
        <title>'Steroidobacter agaridevorans' sp. nov., agar-degrading bacteria isolated from rhizosphere soils.</title>
        <authorList>
            <person name="Ikenaga M."/>
            <person name="Kataoka M."/>
            <person name="Murouchi A."/>
            <person name="Katsuragi S."/>
            <person name="Sakai M."/>
        </authorList>
    </citation>
    <scope>NUCLEOTIDE SEQUENCE [LARGE SCALE GENOMIC DNA]</scope>
    <source>
        <strain evidence="2">YU21-B</strain>
    </source>
</reference>
<evidence type="ECO:0000313" key="1">
    <source>
        <dbReference type="EMBL" id="GFE79406.1"/>
    </source>
</evidence>
<dbReference type="RefSeq" id="WP_161811079.1">
    <property type="nucleotide sequence ID" value="NZ_BLJN01000001.1"/>
</dbReference>
<dbReference type="PANTHER" id="PTHR35399:SF4">
    <property type="entry name" value="MEMBRANE PROTEIN"/>
    <property type="match status" value="1"/>
</dbReference>
<proteinExistence type="predicted"/>
<name>A0A829Y9J3_9GAMM</name>
<comment type="caution">
    <text evidence="1">The sequence shown here is derived from an EMBL/GenBank/DDBJ whole genome shotgun (WGS) entry which is preliminary data.</text>
</comment>
<dbReference type="AlphaFoldDB" id="A0A829Y9J3"/>
<evidence type="ECO:0000313" key="2">
    <source>
        <dbReference type="Proteomes" id="UP000445000"/>
    </source>
</evidence>
<gene>
    <name evidence="1" type="ORF">GCM10011487_14060</name>
</gene>
<dbReference type="EMBL" id="BLJN01000001">
    <property type="protein sequence ID" value="GFE79406.1"/>
    <property type="molecule type" value="Genomic_DNA"/>
</dbReference>
<dbReference type="Pfam" id="PF05787">
    <property type="entry name" value="PhoX"/>
    <property type="match status" value="1"/>
</dbReference>
<sequence>MTDQTREPSMDDVRPVSNRRDFIRNGVVGAASISFAAMLARNEAGAAELPYSDDYGPVAPVNDLTTGLPLIALPAGFTYRSFGWTGQPMSDGQRTPGAHDGMAVVAAKGSQIVMVRNHEQGTGGIAFNAPAAYDPTYARGGTTNVLFDTATGRFAGSYASLTGTVRNCAGGRTPWGSWLSCEEAGDVSPAGVRHGWIFEVPGYGAATGQPLRAMGKSEWEAVAVDPATGIVYQTEDVTPSAFYKFVPNAYGKLSQGGTLWAMKVAGTDNFNFSGLGNVYVDFAAGTTWNVEWVQVTDVEAINGRIYNSAPGRAAFARLEGAYYDSGKIYFVSTSGGVARQGQVFCYDPRRETLTMVFNSAGAGVGNNHVNMPDNIAVSPRGGIVLCEDGGNSIQRLRGLTQSGGTFIFAENRMNFTAAQVQQADAALNAGGQVAALLSPGNYTGTEWCGACFFEKWMFVNLQTPGITLAITGPWDNGAL</sequence>
<dbReference type="InterPro" id="IPR008557">
    <property type="entry name" value="PhoX"/>
</dbReference>
<organism evidence="1 2">
    <name type="scientific">Steroidobacter agaridevorans</name>
    <dbReference type="NCBI Taxonomy" id="2695856"/>
    <lineage>
        <taxon>Bacteria</taxon>
        <taxon>Pseudomonadati</taxon>
        <taxon>Pseudomonadota</taxon>
        <taxon>Gammaproteobacteria</taxon>
        <taxon>Steroidobacterales</taxon>
        <taxon>Steroidobacteraceae</taxon>
        <taxon>Steroidobacter</taxon>
    </lineage>
</organism>
<dbReference type="SUPFAM" id="SSF63829">
    <property type="entry name" value="Calcium-dependent phosphotriesterase"/>
    <property type="match status" value="1"/>
</dbReference>
<dbReference type="PROSITE" id="PS51318">
    <property type="entry name" value="TAT"/>
    <property type="match status" value="1"/>
</dbReference>
<accession>A0A829Y9J3</accession>
<dbReference type="InterPro" id="IPR006311">
    <property type="entry name" value="TAT_signal"/>
</dbReference>
<keyword evidence="2" id="KW-1185">Reference proteome</keyword>
<dbReference type="Proteomes" id="UP000445000">
    <property type="component" value="Unassembled WGS sequence"/>
</dbReference>